<keyword evidence="1" id="KW-0175">Coiled coil</keyword>
<evidence type="ECO:0000256" key="1">
    <source>
        <dbReference type="SAM" id="Coils"/>
    </source>
</evidence>
<sequence>MLRRNRSPKEELTMLLTQHEKFLDRVKRKLPKEHKKIIDDERKSLNEQITAIKENFVSNYEEKIKLFEKEKKSFEQKIKKLERTVKRHENKIKKRTLKSNYWNAKNERLELENYVLLNEIEDWKEIYIIQHEEINDQEKRIEDLELEMKNLQVNYWITSRFVN</sequence>
<comment type="caution">
    <text evidence="2">The sequence shown here is derived from an EMBL/GenBank/DDBJ whole genome shotgun (WGS) entry which is preliminary data.</text>
</comment>
<proteinExistence type="predicted"/>
<reference evidence="2 3" key="1">
    <citation type="journal article" date="2019" name="Environ. Microbiol.">
        <title>At the nexus of three kingdoms: the genome of the mycorrhizal fungus Gigaspora margarita provides insights into plant, endobacterial and fungal interactions.</title>
        <authorList>
            <person name="Venice F."/>
            <person name="Ghignone S."/>
            <person name="Salvioli di Fossalunga A."/>
            <person name="Amselem J."/>
            <person name="Novero M."/>
            <person name="Xianan X."/>
            <person name="Sedzielewska Toro K."/>
            <person name="Morin E."/>
            <person name="Lipzen A."/>
            <person name="Grigoriev I.V."/>
            <person name="Henrissat B."/>
            <person name="Martin F.M."/>
            <person name="Bonfante P."/>
        </authorList>
    </citation>
    <scope>NUCLEOTIDE SEQUENCE [LARGE SCALE GENOMIC DNA]</scope>
    <source>
        <strain evidence="2 3">BEG34</strain>
    </source>
</reference>
<name>A0A8H4EV77_GIGMA</name>
<dbReference type="Proteomes" id="UP000439903">
    <property type="component" value="Unassembled WGS sequence"/>
</dbReference>
<accession>A0A8H4EV77</accession>
<gene>
    <name evidence="2" type="ORF">F8M41_004418</name>
</gene>
<organism evidence="2 3">
    <name type="scientific">Gigaspora margarita</name>
    <dbReference type="NCBI Taxonomy" id="4874"/>
    <lineage>
        <taxon>Eukaryota</taxon>
        <taxon>Fungi</taxon>
        <taxon>Fungi incertae sedis</taxon>
        <taxon>Mucoromycota</taxon>
        <taxon>Glomeromycotina</taxon>
        <taxon>Glomeromycetes</taxon>
        <taxon>Diversisporales</taxon>
        <taxon>Gigasporaceae</taxon>
        <taxon>Gigaspora</taxon>
    </lineage>
</organism>
<keyword evidence="3" id="KW-1185">Reference proteome</keyword>
<feature type="coiled-coil region" evidence="1">
    <location>
        <begin position="127"/>
        <end position="154"/>
    </location>
</feature>
<dbReference type="AlphaFoldDB" id="A0A8H4EV77"/>
<protein>
    <submittedName>
        <fullName evidence="2">Uncharacterized protein</fullName>
    </submittedName>
</protein>
<evidence type="ECO:0000313" key="2">
    <source>
        <dbReference type="EMBL" id="KAF0559903.1"/>
    </source>
</evidence>
<feature type="coiled-coil region" evidence="1">
    <location>
        <begin position="35"/>
        <end position="98"/>
    </location>
</feature>
<dbReference type="EMBL" id="WTPW01000015">
    <property type="protein sequence ID" value="KAF0559903.1"/>
    <property type="molecule type" value="Genomic_DNA"/>
</dbReference>
<evidence type="ECO:0000313" key="3">
    <source>
        <dbReference type="Proteomes" id="UP000439903"/>
    </source>
</evidence>